<dbReference type="Proteomes" id="UP001497600">
    <property type="component" value="Chromosome A"/>
</dbReference>
<protein>
    <submittedName>
        <fullName evidence="1">Uncharacterized protein</fullName>
    </submittedName>
</protein>
<proteinExistence type="predicted"/>
<reference evidence="1 2" key="1">
    <citation type="submission" date="2024-01" db="EMBL/GenBank/DDBJ databases">
        <authorList>
            <consortium name="Genoscope - CEA"/>
            <person name="William W."/>
        </authorList>
    </citation>
    <scope>NUCLEOTIDE SEQUENCE [LARGE SCALE GENOMIC DNA]</scope>
    <source>
        <strain evidence="1 2">29B2s-10</strain>
    </source>
</reference>
<gene>
    <name evidence="1" type="ORF">CAAN4_A05292</name>
</gene>
<organism evidence="1 2">
    <name type="scientific">[Candida] anglica</name>
    <dbReference type="NCBI Taxonomy" id="148631"/>
    <lineage>
        <taxon>Eukaryota</taxon>
        <taxon>Fungi</taxon>
        <taxon>Dikarya</taxon>
        <taxon>Ascomycota</taxon>
        <taxon>Saccharomycotina</taxon>
        <taxon>Pichiomycetes</taxon>
        <taxon>Debaryomycetaceae</taxon>
        <taxon>Kurtzmaniella</taxon>
    </lineage>
</organism>
<evidence type="ECO:0000313" key="1">
    <source>
        <dbReference type="EMBL" id="CAK7892981.1"/>
    </source>
</evidence>
<keyword evidence="2" id="KW-1185">Reference proteome</keyword>
<dbReference type="EMBL" id="OZ004253">
    <property type="protein sequence ID" value="CAK7892981.1"/>
    <property type="molecule type" value="Genomic_DNA"/>
</dbReference>
<name>A0ABP0E7Q4_9ASCO</name>
<sequence length="128" mass="15313">MTKIVEAKSFLDYQISLFHENLRQLLKDFTRENLDRIIKSIQWIENIQGHDTEVNNYYACSKKICLQMDESQTLTVQNPNPRYDYYSVVMAVDKNPVSLENILWKYSERLINIHGKQMEDNDKLMHRN</sequence>
<accession>A0ABP0E7Q4</accession>
<evidence type="ECO:0000313" key="2">
    <source>
        <dbReference type="Proteomes" id="UP001497600"/>
    </source>
</evidence>